<keyword evidence="1" id="KW-0472">Membrane</keyword>
<dbReference type="AlphaFoldDB" id="A0A9P0KIA5"/>
<name>A0A9P0KIA5_ACAOB</name>
<evidence type="ECO:0000313" key="2">
    <source>
        <dbReference type="EMBL" id="CAH1973286.1"/>
    </source>
</evidence>
<accession>A0A9P0KIA5</accession>
<organism evidence="2 3">
    <name type="scientific">Acanthoscelides obtectus</name>
    <name type="common">Bean weevil</name>
    <name type="synonym">Bruchus obtectus</name>
    <dbReference type="NCBI Taxonomy" id="200917"/>
    <lineage>
        <taxon>Eukaryota</taxon>
        <taxon>Metazoa</taxon>
        <taxon>Ecdysozoa</taxon>
        <taxon>Arthropoda</taxon>
        <taxon>Hexapoda</taxon>
        <taxon>Insecta</taxon>
        <taxon>Pterygota</taxon>
        <taxon>Neoptera</taxon>
        <taxon>Endopterygota</taxon>
        <taxon>Coleoptera</taxon>
        <taxon>Polyphaga</taxon>
        <taxon>Cucujiformia</taxon>
        <taxon>Chrysomeloidea</taxon>
        <taxon>Chrysomelidae</taxon>
        <taxon>Bruchinae</taxon>
        <taxon>Bruchini</taxon>
        <taxon>Acanthoscelides</taxon>
    </lineage>
</organism>
<dbReference type="OrthoDB" id="65569at2759"/>
<evidence type="ECO:0000256" key="1">
    <source>
        <dbReference type="SAM" id="Phobius"/>
    </source>
</evidence>
<feature type="transmembrane region" description="Helical" evidence="1">
    <location>
        <begin position="20"/>
        <end position="41"/>
    </location>
</feature>
<evidence type="ECO:0000313" key="3">
    <source>
        <dbReference type="Proteomes" id="UP001152888"/>
    </source>
</evidence>
<keyword evidence="1" id="KW-0812">Transmembrane</keyword>
<dbReference type="EMBL" id="CAKOFQ010006807">
    <property type="protein sequence ID" value="CAH1973286.1"/>
    <property type="molecule type" value="Genomic_DNA"/>
</dbReference>
<gene>
    <name evidence="2" type="ORF">ACAOBT_LOCUS10466</name>
</gene>
<proteinExistence type="predicted"/>
<reference evidence="2" key="1">
    <citation type="submission" date="2022-03" db="EMBL/GenBank/DDBJ databases">
        <authorList>
            <person name="Sayadi A."/>
        </authorList>
    </citation>
    <scope>NUCLEOTIDE SEQUENCE</scope>
</reference>
<keyword evidence="1" id="KW-1133">Transmembrane helix</keyword>
<protein>
    <submittedName>
        <fullName evidence="2">Uncharacterized protein</fullName>
    </submittedName>
</protein>
<comment type="caution">
    <text evidence="2">The sequence shown here is derived from an EMBL/GenBank/DDBJ whole genome shotgun (WGS) entry which is preliminary data.</text>
</comment>
<sequence length="72" mass="8373">MSYFSRKEQSLLFKYFSKIFPNILSLLLDLNIGVTMLSLNWRGITEDLKQRLIILKTICCNSMLSTGVRNIE</sequence>
<dbReference type="Proteomes" id="UP001152888">
    <property type="component" value="Unassembled WGS sequence"/>
</dbReference>
<keyword evidence="3" id="KW-1185">Reference proteome</keyword>